<dbReference type="InterPro" id="IPR051179">
    <property type="entry name" value="WD_repeat_multifunction"/>
</dbReference>
<feature type="compositionally biased region" description="Basic residues" evidence="3">
    <location>
        <begin position="778"/>
        <end position="791"/>
    </location>
</feature>
<feature type="compositionally biased region" description="Polar residues" evidence="3">
    <location>
        <begin position="757"/>
        <end position="777"/>
    </location>
</feature>
<feature type="compositionally biased region" description="Polar residues" evidence="3">
    <location>
        <begin position="699"/>
        <end position="711"/>
    </location>
</feature>
<feature type="region of interest" description="Disordered" evidence="3">
    <location>
        <begin position="307"/>
        <end position="333"/>
    </location>
</feature>
<dbReference type="Gene3D" id="2.130.10.10">
    <property type="entry name" value="YVTN repeat-like/Quinoprotein amine dehydrogenase"/>
    <property type="match status" value="2"/>
</dbReference>
<feature type="compositionally biased region" description="Polar residues" evidence="3">
    <location>
        <begin position="615"/>
        <end position="648"/>
    </location>
</feature>
<feature type="region of interest" description="Disordered" evidence="3">
    <location>
        <begin position="809"/>
        <end position="843"/>
    </location>
</feature>
<keyword evidence="5" id="KW-1185">Reference proteome</keyword>
<keyword evidence="2" id="KW-0677">Repeat</keyword>
<feature type="compositionally biased region" description="Polar residues" evidence="3">
    <location>
        <begin position="824"/>
        <end position="839"/>
    </location>
</feature>
<comment type="caution">
    <text evidence="4">The sequence shown here is derived from an EMBL/GenBank/DDBJ whole genome shotgun (WGS) entry which is preliminary data.</text>
</comment>
<gene>
    <name evidence="4" type="ORF">HII31_08994</name>
</gene>
<feature type="compositionally biased region" description="Acidic residues" evidence="3">
    <location>
        <begin position="664"/>
        <end position="677"/>
    </location>
</feature>
<dbReference type="InterPro" id="IPR015943">
    <property type="entry name" value="WD40/YVTN_repeat-like_dom_sf"/>
</dbReference>
<dbReference type="AlphaFoldDB" id="A0A8H6VIW1"/>
<sequence>MPTTRRDAPLPSIPQNKQTFKFPQDRHLLITTPRHIFAWDTSGVHEVFHSSKGGIVAAKEAKDGSGMLAVASRNVVVMHDTKRGKEASWGLNAPEEEVRHLEYSNDAKSLFLSNTSDGVIQQYSVERSRLLAPAQQHTSSPAAVAISPTGHMLLSASSSPPEISLKNLAHNSLPTLMMPEASSASVCCAAFHPERPNIFMLAFRDGTVSAYDATRIKKDYNSSRDDGEISHIPNLHRSVVFGTSSVDRSGIAAPVIAVAFLPGFKTRAVSVGHDGRCRLFDFANGGVVLRTWHAKAPLTSLSILAGKPSRTKSTSSSSEPQKERRQKVASHTIGGPTSIDSIIAVGRVDGKVHLYDTLGLLLAQKSVSSQEDGIMSLEWVRGSSPMSIRDNIGHFSDDSPAVLESNTMHTSASQRQANVTSPTSPEPSGLGLPPDLRPLKVSVGRQFTFHPDEVDAGTVRRKPASPEHEPRTNLVPNQYNDLFSPIKATGNATTAPVRARISSPQRARPRISSTTFTRQVTEPNGADPRKLSLLTFDSHATSSSSATRSSRFQNRSSLRPVRRVSTQVSPLSTKKRHITFSRENDGPGGDATFSRQTTGAKSRNAQEEQEYLAARTTTSAAPKPSSISHTSSLQRTFPATSNGLMTTLQKDDDQFRGDTPPASEIEEDIWFTSDSDEDERRRRPRRPLVRPPARLASRSQMNSKGTISTTAEYRHLATINTRLPENVAAGEDRKLVTAEESSSDQMLSAKEQLSAQPLFSPGSENVRQLFPRSSSLSPRHKKQSSPSRPRRTQTFNLTAIALNAEIAARQQPKSPWARVRAGKSATTTRASRSPKQQSPRPVRKNEFVTVLNGSAEAEAFVTQSSSQECSTCDNTRGRVKNLESEVAYLKGEVLALKAVLRQNGLPFPACLR</sequence>
<dbReference type="OrthoDB" id="5362656at2759"/>
<reference evidence="4" key="1">
    <citation type="submission" date="2020-04" db="EMBL/GenBank/DDBJ databases">
        <title>Draft genome resource of the tomato pathogen Pseudocercospora fuligena.</title>
        <authorList>
            <person name="Zaccaron A."/>
        </authorList>
    </citation>
    <scope>NUCLEOTIDE SEQUENCE</scope>
    <source>
        <strain evidence="4">PF001</strain>
    </source>
</reference>
<feature type="region of interest" description="Disordered" evidence="3">
    <location>
        <begin position="501"/>
        <end position="713"/>
    </location>
</feature>
<dbReference type="EMBL" id="JABCIY010000180">
    <property type="protein sequence ID" value="KAF7189674.1"/>
    <property type="molecule type" value="Genomic_DNA"/>
</dbReference>
<feature type="compositionally biased region" description="Polar residues" evidence="3">
    <location>
        <begin position="404"/>
        <end position="423"/>
    </location>
</feature>
<evidence type="ECO:0008006" key="6">
    <source>
        <dbReference type="Google" id="ProtNLM"/>
    </source>
</evidence>
<name>A0A8H6VIW1_9PEZI</name>
<evidence type="ECO:0000256" key="1">
    <source>
        <dbReference type="ARBA" id="ARBA00022574"/>
    </source>
</evidence>
<dbReference type="PANTHER" id="PTHR19857">
    <property type="entry name" value="MITOCHONDRIAL DIVISION PROTEIN 1-RELATED"/>
    <property type="match status" value="1"/>
</dbReference>
<accession>A0A8H6VIW1</accession>
<feature type="region of interest" description="Disordered" evidence="3">
    <location>
        <begin position="397"/>
        <end position="437"/>
    </location>
</feature>
<dbReference type="SMART" id="SM00320">
    <property type="entry name" value="WD40"/>
    <property type="match status" value="4"/>
</dbReference>
<dbReference type="PANTHER" id="PTHR19857:SF8">
    <property type="entry name" value="ANGIO-ASSOCIATED MIGRATORY CELL PROTEIN"/>
    <property type="match status" value="1"/>
</dbReference>
<evidence type="ECO:0000313" key="4">
    <source>
        <dbReference type="EMBL" id="KAF7189674.1"/>
    </source>
</evidence>
<feature type="region of interest" description="Disordered" evidence="3">
    <location>
        <begin position="757"/>
        <end position="794"/>
    </location>
</feature>
<keyword evidence="1" id="KW-0853">WD repeat</keyword>
<feature type="compositionally biased region" description="Low complexity" evidence="3">
    <location>
        <begin position="540"/>
        <end position="551"/>
    </location>
</feature>
<feature type="compositionally biased region" description="Polar residues" evidence="3">
    <location>
        <begin position="511"/>
        <end position="522"/>
    </location>
</feature>
<feature type="region of interest" description="Disordered" evidence="3">
    <location>
        <begin position="450"/>
        <end position="478"/>
    </location>
</feature>
<evidence type="ECO:0000313" key="5">
    <source>
        <dbReference type="Proteomes" id="UP000660729"/>
    </source>
</evidence>
<feature type="compositionally biased region" description="Polar residues" evidence="3">
    <location>
        <begin position="593"/>
        <end position="603"/>
    </location>
</feature>
<proteinExistence type="predicted"/>
<protein>
    <recommendedName>
        <fullName evidence="6">WD40 repeat-like protein</fullName>
    </recommendedName>
</protein>
<organism evidence="4 5">
    <name type="scientific">Pseudocercospora fuligena</name>
    <dbReference type="NCBI Taxonomy" id="685502"/>
    <lineage>
        <taxon>Eukaryota</taxon>
        <taxon>Fungi</taxon>
        <taxon>Dikarya</taxon>
        <taxon>Ascomycota</taxon>
        <taxon>Pezizomycotina</taxon>
        <taxon>Dothideomycetes</taxon>
        <taxon>Dothideomycetidae</taxon>
        <taxon>Mycosphaerellales</taxon>
        <taxon>Mycosphaerellaceae</taxon>
        <taxon>Pseudocercospora</taxon>
    </lineage>
</organism>
<dbReference type="InterPro" id="IPR001680">
    <property type="entry name" value="WD40_rpt"/>
</dbReference>
<dbReference type="SUPFAM" id="SSF50978">
    <property type="entry name" value="WD40 repeat-like"/>
    <property type="match status" value="1"/>
</dbReference>
<evidence type="ECO:0000256" key="3">
    <source>
        <dbReference type="SAM" id="MobiDB-lite"/>
    </source>
</evidence>
<evidence type="ECO:0000256" key="2">
    <source>
        <dbReference type="ARBA" id="ARBA00022737"/>
    </source>
</evidence>
<dbReference type="InterPro" id="IPR036322">
    <property type="entry name" value="WD40_repeat_dom_sf"/>
</dbReference>
<dbReference type="Proteomes" id="UP000660729">
    <property type="component" value="Unassembled WGS sequence"/>
</dbReference>